<protein>
    <recommendedName>
        <fullName evidence="1">UspA domain-containing protein</fullName>
    </recommendedName>
</protein>
<dbReference type="EMBL" id="BAAAAF010000024">
    <property type="protein sequence ID" value="GAA0037356.1"/>
    <property type="molecule type" value="Genomic_DNA"/>
</dbReference>
<dbReference type="Pfam" id="PF00582">
    <property type="entry name" value="Usp"/>
    <property type="match status" value="1"/>
</dbReference>
<organism evidence="2 3">
    <name type="scientific">Brevibacterium metallidurans</name>
    <dbReference type="NCBI Taxonomy" id="1482676"/>
    <lineage>
        <taxon>Bacteria</taxon>
        <taxon>Bacillati</taxon>
        <taxon>Actinomycetota</taxon>
        <taxon>Actinomycetes</taxon>
        <taxon>Micrococcales</taxon>
        <taxon>Brevibacteriaceae</taxon>
        <taxon>Brevibacterium</taxon>
    </lineage>
</organism>
<dbReference type="RefSeq" id="WP_339393982.1">
    <property type="nucleotide sequence ID" value="NZ_BAAAAF010000024.1"/>
</dbReference>
<dbReference type="InterPro" id="IPR014729">
    <property type="entry name" value="Rossmann-like_a/b/a_fold"/>
</dbReference>
<reference evidence="2 3" key="1">
    <citation type="submission" date="2024-01" db="EMBL/GenBank/DDBJ databases">
        <title>Characterization of antibiotic resistant novel bacterial strains and their environmental applications.</title>
        <authorList>
            <person name="Manzoor S."/>
            <person name="Abbas S."/>
            <person name="Arshad M."/>
            <person name="Ahmed I."/>
        </authorList>
    </citation>
    <scope>NUCLEOTIDE SEQUENCE [LARGE SCALE GENOMIC DNA]</scope>
    <source>
        <strain evidence="2 3">NCCP-602</strain>
    </source>
</reference>
<dbReference type="Gene3D" id="3.40.50.620">
    <property type="entry name" value="HUPs"/>
    <property type="match status" value="1"/>
</dbReference>
<proteinExistence type="predicted"/>
<dbReference type="SUPFAM" id="SSF52402">
    <property type="entry name" value="Adenine nucleotide alpha hydrolases-like"/>
    <property type="match status" value="1"/>
</dbReference>
<dbReference type="CDD" id="cd00293">
    <property type="entry name" value="USP-like"/>
    <property type="match status" value="1"/>
</dbReference>
<feature type="domain" description="UspA" evidence="1">
    <location>
        <begin position="11"/>
        <end position="158"/>
    </location>
</feature>
<name>A0ABN0SSC1_9MICO</name>
<evidence type="ECO:0000313" key="3">
    <source>
        <dbReference type="Proteomes" id="UP001498238"/>
    </source>
</evidence>
<gene>
    <name evidence="2" type="ORF">NCCP602_33180</name>
</gene>
<dbReference type="Proteomes" id="UP001498238">
    <property type="component" value="Unassembled WGS sequence"/>
</dbReference>
<comment type="caution">
    <text evidence="2">The sequence shown here is derived from an EMBL/GenBank/DDBJ whole genome shotgun (WGS) entry which is preliminary data.</text>
</comment>
<sequence>MSTAPADPPRSRIVVGVVPDQPAEVLETAATFAVRFGADLILAVVDDSRFTVEVRPDGSVVSMPIDPDLLAEAAPAFDPDLRSRIGAVLTPTGVSWSERVLAGSPSQELGRLAEEVDAAMIVVGVRRSGLRGSLHEFFNGSVAIQLAHRQRRPLVVVPLRSAGTTTGADGP</sequence>
<accession>A0ABN0SSC1</accession>
<dbReference type="InterPro" id="IPR006016">
    <property type="entry name" value="UspA"/>
</dbReference>
<evidence type="ECO:0000259" key="1">
    <source>
        <dbReference type="Pfam" id="PF00582"/>
    </source>
</evidence>
<evidence type="ECO:0000313" key="2">
    <source>
        <dbReference type="EMBL" id="GAA0037356.1"/>
    </source>
</evidence>
<keyword evidence="3" id="KW-1185">Reference proteome</keyword>